<dbReference type="Proteomes" id="UP000499080">
    <property type="component" value="Unassembled WGS sequence"/>
</dbReference>
<comment type="caution">
    <text evidence="1">The sequence shown here is derived from an EMBL/GenBank/DDBJ whole genome shotgun (WGS) entry which is preliminary data.</text>
</comment>
<keyword evidence="2" id="KW-1185">Reference proteome</keyword>
<evidence type="ECO:0000313" key="1">
    <source>
        <dbReference type="EMBL" id="GBM91632.1"/>
    </source>
</evidence>
<reference evidence="1 2" key="1">
    <citation type="journal article" date="2019" name="Sci. Rep.">
        <title>Orb-weaving spider Araneus ventricosus genome elucidates the spidroin gene catalogue.</title>
        <authorList>
            <person name="Kono N."/>
            <person name="Nakamura H."/>
            <person name="Ohtoshi R."/>
            <person name="Moran D.A.P."/>
            <person name="Shinohara A."/>
            <person name="Yoshida Y."/>
            <person name="Fujiwara M."/>
            <person name="Mori M."/>
            <person name="Tomita M."/>
            <person name="Arakawa K."/>
        </authorList>
    </citation>
    <scope>NUCLEOTIDE SEQUENCE [LARGE SCALE GENOMIC DNA]</scope>
</reference>
<sequence length="83" mass="9509">MDHTDSSSNQDVAGGFQVRNLIPLKMWYWCTLNLISWFKRPPAGVMWKIGDGAQPRCRNRHLTAVQNYEIHPKIAACFFKTGS</sequence>
<dbReference type="EMBL" id="BGPR01003720">
    <property type="protein sequence ID" value="GBM91632.1"/>
    <property type="molecule type" value="Genomic_DNA"/>
</dbReference>
<gene>
    <name evidence="1" type="ORF">AVEN_271283_1</name>
</gene>
<accession>A0A4Y2JQL8</accession>
<protein>
    <submittedName>
        <fullName evidence="1">Uncharacterized protein</fullName>
    </submittedName>
</protein>
<name>A0A4Y2JQL8_ARAVE</name>
<evidence type="ECO:0000313" key="2">
    <source>
        <dbReference type="Proteomes" id="UP000499080"/>
    </source>
</evidence>
<proteinExistence type="predicted"/>
<dbReference type="AlphaFoldDB" id="A0A4Y2JQL8"/>
<organism evidence="1 2">
    <name type="scientific">Araneus ventricosus</name>
    <name type="common">Orbweaver spider</name>
    <name type="synonym">Epeira ventricosa</name>
    <dbReference type="NCBI Taxonomy" id="182803"/>
    <lineage>
        <taxon>Eukaryota</taxon>
        <taxon>Metazoa</taxon>
        <taxon>Ecdysozoa</taxon>
        <taxon>Arthropoda</taxon>
        <taxon>Chelicerata</taxon>
        <taxon>Arachnida</taxon>
        <taxon>Araneae</taxon>
        <taxon>Araneomorphae</taxon>
        <taxon>Entelegynae</taxon>
        <taxon>Araneoidea</taxon>
        <taxon>Araneidae</taxon>
        <taxon>Araneus</taxon>
    </lineage>
</organism>